<dbReference type="InterPro" id="IPR016538">
    <property type="entry name" value="UCP008292"/>
</dbReference>
<dbReference type="GeneID" id="68866568"/>
<proteinExistence type="predicted"/>
<evidence type="ECO:0000313" key="3">
    <source>
        <dbReference type="Proteomes" id="UP001319921"/>
    </source>
</evidence>
<accession>A0AAQ4CSP1</accession>
<evidence type="ECO:0000259" key="1">
    <source>
        <dbReference type="Pfam" id="PF00149"/>
    </source>
</evidence>
<name>A0AAQ4CSP1_9CREN</name>
<dbReference type="InterPro" id="IPR029052">
    <property type="entry name" value="Metallo-depent_PP-like"/>
</dbReference>
<dbReference type="PANTHER" id="PTHR31302:SF0">
    <property type="entry name" value="TRANSMEMBRANE PROTEIN WITH METALLOPHOSPHOESTERASE DOMAIN"/>
    <property type="match status" value="1"/>
</dbReference>
<sequence length="231" mass="26664">MLIISTSDIHSPRYLNDFFLALRDIGEIKADIAILAGDLVERGNYQHFSPVYEALKNRAMYIVSTFGNEDFPENRVFYREKYSSVIWLDDEKVELEINNKKVTIVGSEGILEKPTIWQLNHGITQDFYMKRFEKIAEMLCNSNSDIKILVTHYASSFQTVFGEKKSAYPFLGYRVIEELSIKNEKGKKCLPNIAIHGHAHYAKRTFYIVNNVRVYNVALPANKKIITIQTL</sequence>
<protein>
    <submittedName>
        <fullName evidence="2">Metallophosphoesterase</fullName>
    </submittedName>
</protein>
<dbReference type="CDD" id="cd00838">
    <property type="entry name" value="MPP_superfamily"/>
    <property type="match status" value="1"/>
</dbReference>
<dbReference type="InterPro" id="IPR051158">
    <property type="entry name" value="Metallophosphoesterase_sf"/>
</dbReference>
<dbReference type="Gene3D" id="3.60.21.10">
    <property type="match status" value="1"/>
</dbReference>
<reference evidence="2 3" key="1">
    <citation type="journal article" date="2022" name="Microbiol. Resour. Announc.">
        <title>Complete Genome Sequence of the Hyperthermophilic and Acidophilic Archaeon Saccharolobus caldissimus Strain HS-3T.</title>
        <authorList>
            <person name="Sakai H.D."/>
            <person name="Kurosawa N."/>
        </authorList>
    </citation>
    <scope>NUCLEOTIDE SEQUENCE [LARGE SCALE GENOMIC DNA]</scope>
    <source>
        <strain evidence="2 3">JCM32116</strain>
    </source>
</reference>
<dbReference type="EMBL" id="AP025226">
    <property type="protein sequence ID" value="BDB98822.1"/>
    <property type="molecule type" value="Genomic_DNA"/>
</dbReference>
<dbReference type="PIRSF" id="PIRSF008292">
    <property type="entry name" value="UCP008292"/>
    <property type="match status" value="1"/>
</dbReference>
<dbReference type="GO" id="GO:0016787">
    <property type="term" value="F:hydrolase activity"/>
    <property type="evidence" value="ECO:0007669"/>
    <property type="project" value="InterPro"/>
</dbReference>
<dbReference type="Pfam" id="PF00149">
    <property type="entry name" value="Metallophos"/>
    <property type="match status" value="1"/>
</dbReference>
<evidence type="ECO:0000313" key="2">
    <source>
        <dbReference type="EMBL" id="BDB98822.1"/>
    </source>
</evidence>
<dbReference type="RefSeq" id="WP_229569191.1">
    <property type="nucleotide sequence ID" value="NZ_AP025226.1"/>
</dbReference>
<keyword evidence="3" id="KW-1185">Reference proteome</keyword>
<feature type="domain" description="Calcineurin-like phosphoesterase" evidence="1">
    <location>
        <begin position="1"/>
        <end position="201"/>
    </location>
</feature>
<gene>
    <name evidence="2" type="ORF">SACC_18390</name>
</gene>
<dbReference type="AlphaFoldDB" id="A0AAQ4CSP1"/>
<dbReference type="Proteomes" id="UP001319921">
    <property type="component" value="Chromosome"/>
</dbReference>
<dbReference type="InterPro" id="IPR004843">
    <property type="entry name" value="Calcineurin-like_PHP"/>
</dbReference>
<dbReference type="PANTHER" id="PTHR31302">
    <property type="entry name" value="TRANSMEMBRANE PROTEIN WITH METALLOPHOSPHOESTERASE DOMAIN-RELATED"/>
    <property type="match status" value="1"/>
</dbReference>
<dbReference type="KEGG" id="scas:SACC_18390"/>
<organism evidence="2 3">
    <name type="scientific">Saccharolobus caldissimus</name>
    <dbReference type="NCBI Taxonomy" id="1702097"/>
    <lineage>
        <taxon>Archaea</taxon>
        <taxon>Thermoproteota</taxon>
        <taxon>Thermoprotei</taxon>
        <taxon>Sulfolobales</taxon>
        <taxon>Sulfolobaceae</taxon>
        <taxon>Saccharolobus</taxon>
    </lineage>
</organism>
<dbReference type="SUPFAM" id="SSF56300">
    <property type="entry name" value="Metallo-dependent phosphatases"/>
    <property type="match status" value="1"/>
</dbReference>